<reference evidence="1 2" key="1">
    <citation type="submission" date="2010-12" db="EMBL/GenBank/DDBJ databases">
        <title>Complete sequence of Bacillus cellulosilyticus DSM 2522.</title>
        <authorList>
            <consortium name="US DOE Joint Genome Institute"/>
            <person name="Lucas S."/>
            <person name="Copeland A."/>
            <person name="Lapidus A."/>
            <person name="Cheng J.-F."/>
            <person name="Bruce D."/>
            <person name="Goodwin L."/>
            <person name="Pitluck S."/>
            <person name="Chertkov O."/>
            <person name="Detter J.C."/>
            <person name="Han C."/>
            <person name="Tapia R."/>
            <person name="Land M."/>
            <person name="Hauser L."/>
            <person name="Jeffries C."/>
            <person name="Kyrpides N."/>
            <person name="Ivanova N."/>
            <person name="Mikhailova N."/>
            <person name="Brumm P."/>
            <person name="Mead D."/>
            <person name="Woyke T."/>
        </authorList>
    </citation>
    <scope>NUCLEOTIDE SEQUENCE [LARGE SCALE GENOMIC DNA]</scope>
    <source>
        <strain evidence="2">ATCC 21833 / DSM 2522 / FERM P-1141 / JCM 9156 / N-4</strain>
    </source>
</reference>
<dbReference type="Gene3D" id="1.10.340.20">
    <property type="entry name" value="Apc36109-like domain"/>
    <property type="match status" value="1"/>
</dbReference>
<protein>
    <recommendedName>
        <fullName evidence="3">DUF1871 family protein</fullName>
    </recommendedName>
</protein>
<organism evidence="1 2">
    <name type="scientific">Evansella cellulosilytica (strain ATCC 21833 / DSM 2522 / FERM P-1141 / JCM 9156 / N-4)</name>
    <name type="common">Bacillus cellulosilyticus</name>
    <dbReference type="NCBI Taxonomy" id="649639"/>
    <lineage>
        <taxon>Bacteria</taxon>
        <taxon>Bacillati</taxon>
        <taxon>Bacillota</taxon>
        <taxon>Bacilli</taxon>
        <taxon>Bacillales</taxon>
        <taxon>Bacillaceae</taxon>
        <taxon>Evansella</taxon>
    </lineage>
</organism>
<evidence type="ECO:0000313" key="1">
    <source>
        <dbReference type="EMBL" id="ADU29272.1"/>
    </source>
</evidence>
<dbReference type="HOGENOM" id="CLU_173813_1_0_9"/>
<keyword evidence="2" id="KW-1185">Reference proteome</keyword>
<dbReference type="InterPro" id="IPR023162">
    <property type="entry name" value="Apc36109-like_dom_sf"/>
</dbReference>
<proteinExistence type="predicted"/>
<name>E6U228_EVAC2</name>
<dbReference type="SUPFAM" id="SSF116922">
    <property type="entry name" value="YugE-like"/>
    <property type="match status" value="1"/>
</dbReference>
<dbReference type="AlphaFoldDB" id="E6U228"/>
<dbReference type="InterPro" id="IPR015053">
    <property type="entry name" value="DUF1871"/>
</dbReference>
<sequence>MEKGAIYTHFPQGCVLIAYKEEINMERSANNVVTKHVNNWDPELLLEMGAPDDEYEFEIERITKEISRCQDEIEVAEVIKDIFDDSFGRDFPLEECLEIAKKIWVNLHN</sequence>
<dbReference type="STRING" id="649639.Bcell_0999"/>
<dbReference type="Proteomes" id="UP000001401">
    <property type="component" value="Chromosome"/>
</dbReference>
<dbReference type="EMBL" id="CP002394">
    <property type="protein sequence ID" value="ADU29272.1"/>
    <property type="molecule type" value="Genomic_DNA"/>
</dbReference>
<dbReference type="eggNOG" id="ENOG5030ECQ">
    <property type="taxonomic scope" value="Bacteria"/>
</dbReference>
<gene>
    <name evidence="1" type="ordered locus">Bcell_0999</name>
</gene>
<evidence type="ECO:0000313" key="2">
    <source>
        <dbReference type="Proteomes" id="UP000001401"/>
    </source>
</evidence>
<accession>E6U228</accession>
<evidence type="ECO:0008006" key="3">
    <source>
        <dbReference type="Google" id="ProtNLM"/>
    </source>
</evidence>
<dbReference type="KEGG" id="bco:Bcell_0999"/>
<dbReference type="Pfam" id="PF08958">
    <property type="entry name" value="DUF1871"/>
    <property type="match status" value="1"/>
</dbReference>